<protein>
    <recommendedName>
        <fullName evidence="4">J domain-containing protein</fullName>
    </recommendedName>
</protein>
<name>A0A2Z7AJE1_9LAMI</name>
<evidence type="ECO:0000313" key="2">
    <source>
        <dbReference type="EMBL" id="KZV19334.1"/>
    </source>
</evidence>
<gene>
    <name evidence="2" type="ORF">F511_22114</name>
</gene>
<dbReference type="GO" id="GO:0010598">
    <property type="term" value="C:NAD(P)H dehydrogenase complex (plastoquinone)"/>
    <property type="evidence" value="ECO:0007669"/>
    <property type="project" value="InterPro"/>
</dbReference>
<dbReference type="Proteomes" id="UP000250235">
    <property type="component" value="Unassembled WGS sequence"/>
</dbReference>
<dbReference type="OrthoDB" id="2013770at2759"/>
<evidence type="ECO:0008006" key="4">
    <source>
        <dbReference type="Google" id="ProtNLM"/>
    </source>
</evidence>
<proteinExistence type="predicted"/>
<dbReference type="AlphaFoldDB" id="A0A2Z7AJE1"/>
<sequence length="237" mass="26845">MAAWITSTTTVGPINYGSQRIWYTTSRLRLVRMNSSSTGDAESISTVEVPKGPPSLISTLNVEKALRGIAITDEDHYGRLGVERGCSSDEVVAAYENKVAGLTGDDQQQLDLLKESYRILFTNEERRLYDWSLGRKDNPERYMWPFEVDTTPLLSSENPPPQQPEDVRPTTFLDYGRYRQSGPRPETRLLCQPALEGLTRSARTDSPRRIGRKRISGEDGRRRLREEGAAIEIRVRV</sequence>
<dbReference type="InterPro" id="IPR036869">
    <property type="entry name" value="J_dom_sf"/>
</dbReference>
<evidence type="ECO:0000256" key="1">
    <source>
        <dbReference type="SAM" id="MobiDB-lite"/>
    </source>
</evidence>
<reference evidence="2 3" key="1">
    <citation type="journal article" date="2015" name="Proc. Natl. Acad. Sci. U.S.A.">
        <title>The resurrection genome of Boea hygrometrica: A blueprint for survival of dehydration.</title>
        <authorList>
            <person name="Xiao L."/>
            <person name="Yang G."/>
            <person name="Zhang L."/>
            <person name="Yang X."/>
            <person name="Zhao S."/>
            <person name="Ji Z."/>
            <person name="Zhou Q."/>
            <person name="Hu M."/>
            <person name="Wang Y."/>
            <person name="Chen M."/>
            <person name="Xu Y."/>
            <person name="Jin H."/>
            <person name="Xiao X."/>
            <person name="Hu G."/>
            <person name="Bao F."/>
            <person name="Hu Y."/>
            <person name="Wan P."/>
            <person name="Li L."/>
            <person name="Deng X."/>
            <person name="Kuang T."/>
            <person name="Xiang C."/>
            <person name="Zhu J.K."/>
            <person name="Oliver M.J."/>
            <person name="He Y."/>
        </authorList>
    </citation>
    <scope>NUCLEOTIDE SEQUENCE [LARGE SCALE GENOMIC DNA]</scope>
    <source>
        <strain evidence="3">cv. XS01</strain>
    </source>
</reference>
<dbReference type="Gene3D" id="1.10.287.110">
    <property type="entry name" value="DnaJ domain"/>
    <property type="match status" value="1"/>
</dbReference>
<dbReference type="EMBL" id="KV016705">
    <property type="protein sequence ID" value="KZV19334.1"/>
    <property type="molecule type" value="Genomic_DNA"/>
</dbReference>
<accession>A0A2Z7AJE1</accession>
<dbReference type="SUPFAM" id="SSF46565">
    <property type="entry name" value="Chaperone J-domain"/>
    <property type="match status" value="1"/>
</dbReference>
<dbReference type="PANTHER" id="PTHR47726">
    <property type="entry name" value="NAD(P)H-QUINONE OXIDOREDUCTASE SUBUNIT U, CHLOROPLASTIC"/>
    <property type="match status" value="1"/>
</dbReference>
<dbReference type="InterPro" id="IPR044199">
    <property type="entry name" value="NdhU_chloroplastic"/>
</dbReference>
<feature type="region of interest" description="Disordered" evidence="1">
    <location>
        <begin position="200"/>
        <end position="221"/>
    </location>
</feature>
<dbReference type="PANTHER" id="PTHR47726:SF1">
    <property type="entry name" value="NAD(P)H-QUINONE OXIDOREDUCTASE SUBUNIT U, CHLOROPLASTIC"/>
    <property type="match status" value="1"/>
</dbReference>
<evidence type="ECO:0000313" key="3">
    <source>
        <dbReference type="Proteomes" id="UP000250235"/>
    </source>
</evidence>
<dbReference type="GO" id="GO:0009535">
    <property type="term" value="C:chloroplast thylakoid membrane"/>
    <property type="evidence" value="ECO:0007669"/>
    <property type="project" value="InterPro"/>
</dbReference>
<organism evidence="2 3">
    <name type="scientific">Dorcoceras hygrometricum</name>
    <dbReference type="NCBI Taxonomy" id="472368"/>
    <lineage>
        <taxon>Eukaryota</taxon>
        <taxon>Viridiplantae</taxon>
        <taxon>Streptophyta</taxon>
        <taxon>Embryophyta</taxon>
        <taxon>Tracheophyta</taxon>
        <taxon>Spermatophyta</taxon>
        <taxon>Magnoliopsida</taxon>
        <taxon>eudicotyledons</taxon>
        <taxon>Gunneridae</taxon>
        <taxon>Pentapetalae</taxon>
        <taxon>asterids</taxon>
        <taxon>lamiids</taxon>
        <taxon>Lamiales</taxon>
        <taxon>Gesneriaceae</taxon>
        <taxon>Didymocarpoideae</taxon>
        <taxon>Trichosporeae</taxon>
        <taxon>Loxocarpinae</taxon>
        <taxon>Dorcoceras</taxon>
    </lineage>
</organism>
<keyword evidence="3" id="KW-1185">Reference proteome</keyword>